<evidence type="ECO:0000256" key="3">
    <source>
        <dbReference type="ARBA" id="ARBA00023295"/>
    </source>
</evidence>
<feature type="compositionally biased region" description="Low complexity" evidence="4">
    <location>
        <begin position="725"/>
        <end position="744"/>
    </location>
</feature>
<feature type="region of interest" description="Disordered" evidence="4">
    <location>
        <begin position="787"/>
        <end position="820"/>
    </location>
</feature>
<feature type="compositionally biased region" description="Polar residues" evidence="4">
    <location>
        <begin position="798"/>
        <end position="813"/>
    </location>
</feature>
<sequence>MPKVPSASPATGKPTAEHFIHTVDCNFVDNNGRTLLLRGVNLSGSSKAPVGQPSRLQDELWLAGESGECSFVGRPLNLDDGSADVHLARLRGWGFNMLRFPITWEALEHEGPGKYDYQFLDYTVKVLRRCKEFGFKVFMDPHQDIWSRYSGGSGAPYWTLLASGINPRNFSATQSAILHSEYPSAENPDPASLPAMIWSTNYGRLASQTLFTLFFAGRDYAPKCVIDGQNIQDYLQSHFIKAIGMLADRIRDAGDLLDVCVIGWDGMNEPAEGFCGHEDLNTVPTEQGSTLRKGSRPTPAQSLRLGMGQAQTVEHWSFGPFGPQKDGTVTIDPKGRKMWLEPEADVEASKRWGWTRDPSWKLGTCIWALHGVWDIESGFILTPGYFKNPPFDPERPVVFTADYWRPHWRSYAERIRQSHPEAILFIHPPVFAQPPPLEEEDICGRACYSAHYYDGLTLVTRHWNWFNADALGMLRGKYSSIIQAVKIGERAIRKSFQEQFAILKDDAKIIGQYPTLLGEIGIPFDMDGKRSYGWTGEEKHIGDYTNQQKALDASLNGADGPNSLNYTIWTYCTDNSHEWGDDWNMEDLSLWSSDDLRPKDTLRVRMAPNDSSSAALLKKSNNALVSVHSIGAAATSALSLATLGAVSMEEDQESNGFLERWKNPYEFLTDGARAVKAFSRPYPTATVGTPAEIAFDIAKAHFKLVVHVKPEDRPTFSLSEGSWVRPSSSASSSSSRSSASSSSVRPPPTASGGVDGDEEKLSELPTEIFIPLVHYAKAEIVASCNPNPVEQTEEDGSGSPTRTHSSPYLNGSTLEPRPFSSASASTATLALLPNDIPHSLLDIDVRVTAGRWEVDGQTLRWWYPVPPADSGAVEWRHTIEVTRKGGRIKTAFEEPTPARGLLVDSCEKMCSGDACCIM</sequence>
<dbReference type="STRING" id="50990.A0A4Y7PSY5"/>
<dbReference type="Pfam" id="PF00150">
    <property type="entry name" value="Cellulase"/>
    <property type="match status" value="1"/>
</dbReference>
<dbReference type="GO" id="GO:1904462">
    <property type="term" value="P:ergosteryl 3-beta-D-glucoside catabolic process"/>
    <property type="evidence" value="ECO:0007669"/>
    <property type="project" value="TreeGrafter"/>
</dbReference>
<dbReference type="OrthoDB" id="9971853at2759"/>
<dbReference type="Pfam" id="PF18564">
    <property type="entry name" value="Glyco_hydro_5_C"/>
    <property type="match status" value="1"/>
</dbReference>
<keyword evidence="2 7" id="KW-0378">Hydrolase</keyword>
<dbReference type="GO" id="GO:0050295">
    <property type="term" value="F:steryl-beta-glucosidase activity"/>
    <property type="evidence" value="ECO:0007669"/>
    <property type="project" value="TreeGrafter"/>
</dbReference>
<dbReference type="PANTHER" id="PTHR31308:SF6">
    <property type="entry name" value="GLYCOSIDE HYDROLASE FAMILY 5 C-TERMINAL DOMAIN-CONTAINING PROTEIN"/>
    <property type="match status" value="1"/>
</dbReference>
<dbReference type="GO" id="GO:0000272">
    <property type="term" value="P:polysaccharide catabolic process"/>
    <property type="evidence" value="ECO:0007669"/>
    <property type="project" value="InterPro"/>
</dbReference>
<dbReference type="EMBL" id="ML170207">
    <property type="protein sequence ID" value="TDL18527.1"/>
    <property type="molecule type" value="Genomic_DNA"/>
</dbReference>
<evidence type="ECO:0000313" key="7">
    <source>
        <dbReference type="EMBL" id="TDL18527.1"/>
    </source>
</evidence>
<keyword evidence="3" id="KW-0326">Glycosidase</keyword>
<evidence type="ECO:0000256" key="4">
    <source>
        <dbReference type="SAM" id="MobiDB-lite"/>
    </source>
</evidence>
<organism evidence="7 8">
    <name type="scientific">Rickenella mellea</name>
    <dbReference type="NCBI Taxonomy" id="50990"/>
    <lineage>
        <taxon>Eukaryota</taxon>
        <taxon>Fungi</taxon>
        <taxon>Dikarya</taxon>
        <taxon>Basidiomycota</taxon>
        <taxon>Agaricomycotina</taxon>
        <taxon>Agaricomycetes</taxon>
        <taxon>Hymenochaetales</taxon>
        <taxon>Rickenellaceae</taxon>
        <taxon>Rickenella</taxon>
    </lineage>
</organism>
<protein>
    <submittedName>
        <fullName evidence="7">Glycoside hydrolase family 5 protein</fullName>
    </submittedName>
</protein>
<proteinExistence type="inferred from homology"/>
<dbReference type="InterPro" id="IPR041036">
    <property type="entry name" value="GH5_C"/>
</dbReference>
<dbReference type="Proteomes" id="UP000294933">
    <property type="component" value="Unassembled WGS sequence"/>
</dbReference>
<dbReference type="Gene3D" id="3.20.20.80">
    <property type="entry name" value="Glycosidases"/>
    <property type="match status" value="2"/>
</dbReference>
<gene>
    <name evidence="7" type="ORF">BD410DRAFT_793242</name>
</gene>
<comment type="similarity">
    <text evidence="1">Belongs to the glycosyl hydrolase 5 (cellulase A) family.</text>
</comment>
<feature type="domain" description="Glycoside hydrolase family 5 C-terminal" evidence="6">
    <location>
        <begin position="680"/>
        <end position="781"/>
    </location>
</feature>
<dbReference type="InterPro" id="IPR052066">
    <property type="entry name" value="Glycosphingolipid_Hydrolases"/>
</dbReference>
<dbReference type="AlphaFoldDB" id="A0A4Y7PSY5"/>
<evidence type="ECO:0000259" key="6">
    <source>
        <dbReference type="Pfam" id="PF18564"/>
    </source>
</evidence>
<dbReference type="InterPro" id="IPR017853">
    <property type="entry name" value="GH"/>
</dbReference>
<evidence type="ECO:0000256" key="2">
    <source>
        <dbReference type="ARBA" id="ARBA00022801"/>
    </source>
</evidence>
<feature type="region of interest" description="Disordered" evidence="4">
    <location>
        <begin position="714"/>
        <end position="759"/>
    </location>
</feature>
<evidence type="ECO:0000259" key="5">
    <source>
        <dbReference type="Pfam" id="PF00150"/>
    </source>
</evidence>
<reference evidence="7 8" key="1">
    <citation type="submission" date="2018-06" db="EMBL/GenBank/DDBJ databases">
        <title>A transcriptomic atlas of mushroom development highlights an independent origin of complex multicellularity.</title>
        <authorList>
            <consortium name="DOE Joint Genome Institute"/>
            <person name="Krizsan K."/>
            <person name="Almasi E."/>
            <person name="Merenyi Z."/>
            <person name="Sahu N."/>
            <person name="Viragh M."/>
            <person name="Koszo T."/>
            <person name="Mondo S."/>
            <person name="Kiss B."/>
            <person name="Balint B."/>
            <person name="Kues U."/>
            <person name="Barry K."/>
            <person name="Hegedus J.C."/>
            <person name="Henrissat B."/>
            <person name="Johnson J."/>
            <person name="Lipzen A."/>
            <person name="Ohm R."/>
            <person name="Nagy I."/>
            <person name="Pangilinan J."/>
            <person name="Yan J."/>
            <person name="Xiong Y."/>
            <person name="Grigoriev I.V."/>
            <person name="Hibbett D.S."/>
            <person name="Nagy L.G."/>
        </authorList>
    </citation>
    <scope>NUCLEOTIDE SEQUENCE [LARGE SCALE GENOMIC DNA]</scope>
    <source>
        <strain evidence="7 8">SZMC22713</strain>
    </source>
</reference>
<accession>A0A4Y7PSY5</accession>
<evidence type="ECO:0000256" key="1">
    <source>
        <dbReference type="ARBA" id="ARBA00005641"/>
    </source>
</evidence>
<dbReference type="PANTHER" id="PTHR31308">
    <property type="match status" value="1"/>
</dbReference>
<dbReference type="SUPFAM" id="SSF51445">
    <property type="entry name" value="(Trans)glycosidases"/>
    <property type="match status" value="1"/>
</dbReference>
<feature type="domain" description="Glycoside hydrolase family 5" evidence="5">
    <location>
        <begin position="87"/>
        <end position="146"/>
    </location>
</feature>
<keyword evidence="8" id="KW-1185">Reference proteome</keyword>
<dbReference type="InterPro" id="IPR001547">
    <property type="entry name" value="Glyco_hydro_5"/>
</dbReference>
<name>A0A4Y7PSY5_9AGAM</name>
<dbReference type="VEuPathDB" id="FungiDB:BD410DRAFT_793242"/>
<evidence type="ECO:0000313" key="8">
    <source>
        <dbReference type="Proteomes" id="UP000294933"/>
    </source>
</evidence>